<organism evidence="4 5">
    <name type="scientific">Candidatus Methylocalor cossyra</name>
    <dbReference type="NCBI Taxonomy" id="3108543"/>
    <lineage>
        <taxon>Bacteria</taxon>
        <taxon>Pseudomonadati</taxon>
        <taxon>Pseudomonadota</taxon>
        <taxon>Gammaproteobacteria</taxon>
        <taxon>Methylococcales</taxon>
        <taxon>Methylococcaceae</taxon>
        <taxon>Candidatus Methylocalor</taxon>
    </lineage>
</organism>
<keyword evidence="2" id="KW-0732">Signal</keyword>
<gene>
    <name evidence="4" type="ORF">MECH1_V1_2363</name>
</gene>
<evidence type="ECO:0000313" key="5">
    <source>
        <dbReference type="Proteomes" id="UP001497493"/>
    </source>
</evidence>
<dbReference type="InterPro" id="IPR035234">
    <property type="entry name" value="IgGFc-bd_N"/>
</dbReference>
<dbReference type="PROSITE" id="PS00018">
    <property type="entry name" value="EF_HAND_1"/>
    <property type="match status" value="1"/>
</dbReference>
<dbReference type="InterPro" id="IPR018247">
    <property type="entry name" value="EF_Hand_1_Ca_BS"/>
</dbReference>
<dbReference type="InterPro" id="IPR013783">
    <property type="entry name" value="Ig-like_fold"/>
</dbReference>
<feature type="chain" id="PRO_5045630461" evidence="2">
    <location>
        <begin position="35"/>
        <end position="595"/>
    </location>
</feature>
<dbReference type="InterPro" id="IPR003344">
    <property type="entry name" value="Big_1_dom"/>
</dbReference>
<name>A0ABP1CA65_9GAMM</name>
<dbReference type="PANTHER" id="PTHR46534:SF2">
    <property type="entry name" value="VWFD DOMAIN-CONTAINING PROTEIN"/>
    <property type="match status" value="1"/>
</dbReference>
<proteinExistence type="inferred from homology"/>
<evidence type="ECO:0000256" key="1">
    <source>
        <dbReference type="ARBA" id="ARBA00010116"/>
    </source>
</evidence>
<reference evidence="4 5" key="1">
    <citation type="submission" date="2024-04" db="EMBL/GenBank/DDBJ databases">
        <authorList>
            <person name="Cremers G."/>
        </authorList>
    </citation>
    <scope>NUCLEOTIDE SEQUENCE [LARGE SCALE GENOMIC DNA]</scope>
    <source>
        <strain evidence="4">MeCH1-AG</strain>
    </source>
</reference>
<dbReference type="Pfam" id="PF17517">
    <property type="entry name" value="IgGFc_binding"/>
    <property type="match status" value="1"/>
</dbReference>
<keyword evidence="5" id="KW-1185">Reference proteome</keyword>
<dbReference type="RefSeq" id="WP_348757666.1">
    <property type="nucleotide sequence ID" value="NZ_OZ026884.1"/>
</dbReference>
<dbReference type="PANTHER" id="PTHR46534">
    <property type="entry name" value="IGGFC_BINDING DOMAIN-CONTAINING PROTEIN"/>
    <property type="match status" value="1"/>
</dbReference>
<evidence type="ECO:0000256" key="2">
    <source>
        <dbReference type="SAM" id="SignalP"/>
    </source>
</evidence>
<dbReference type="PROSITE" id="PS51127">
    <property type="entry name" value="BIG1"/>
    <property type="match status" value="1"/>
</dbReference>
<feature type="domain" description="Big-1" evidence="3">
    <location>
        <begin position="440"/>
        <end position="529"/>
    </location>
</feature>
<dbReference type="InterPro" id="IPR008964">
    <property type="entry name" value="Invasin/intimin_cell_adhesion"/>
</dbReference>
<dbReference type="Gene3D" id="2.60.40.10">
    <property type="entry name" value="Immunoglobulins"/>
    <property type="match status" value="1"/>
</dbReference>
<feature type="signal peptide" evidence="2">
    <location>
        <begin position="1"/>
        <end position="34"/>
    </location>
</feature>
<sequence length="595" mass="61597">MITVSPKVPVGRLKPRAALAAGFALFLTGGAVQAAPDSKGTDFWLLFNQNYDGNGQPELTLFITGDTATSGTVTIPGLGFSQNFTVVPSAVTSVVIPANAQASGNDVIESKGIHVTARAEVTVYGLNRKPFTTDAFLGLPTDILGTDYIVLGYTSIGLMSEFGVVATQNGTTVTITPSATVGGHLAGVPYTVTLNQGETYQLGSPAYGSDLSGSLVSANKPIALFGGNQCTDIPLGYAACDHVVEQLPPTTTWGKSFVTLPLATRRNGDTFRILAAKDNTEVRVDGVPVATLNKGQFHEQIITGPAAITASQPVLVAQYSNSSSFDGVTSDPFMMLVPPYEQFLNGYTVTTPATGFAVNYINVVASNADIGNVKVDGVPIPPANFQPIMGSSFSGAQVPVTLGSHTLSGTLPFGVSVYGFSAYDSYGYPGGMALSKIATVAKLMLSPKRVTKPVGGQTCLTGTVLSPTNNPVPGIRVDFTVTGANPNRGFAVADNAGKAQFCYTGTAPGQDVVTGVVGAVTDTASVQWTAGNRCDANGDGAFNRLDLPVLRRYVGTRVPPGDPRDFDGDGTVTGYDLRGCEQALVATPVPPGGIR</sequence>
<accession>A0ABP1CA65</accession>
<evidence type="ECO:0000259" key="3">
    <source>
        <dbReference type="PROSITE" id="PS51127"/>
    </source>
</evidence>
<evidence type="ECO:0000313" key="4">
    <source>
        <dbReference type="EMBL" id="CAL1241139.1"/>
    </source>
</evidence>
<protein>
    <submittedName>
        <fullName evidence="4">IgGFc_binding domain-containing protein</fullName>
    </submittedName>
</protein>
<dbReference type="Proteomes" id="UP001497493">
    <property type="component" value="Chromosome"/>
</dbReference>
<dbReference type="EMBL" id="OZ026884">
    <property type="protein sequence ID" value="CAL1241139.1"/>
    <property type="molecule type" value="Genomic_DNA"/>
</dbReference>
<dbReference type="SUPFAM" id="SSF49373">
    <property type="entry name" value="Invasin/intimin cell-adhesion fragments"/>
    <property type="match status" value="1"/>
</dbReference>
<comment type="similarity">
    <text evidence="1">Belongs to the intimin/invasin family.</text>
</comment>